<feature type="compositionally biased region" description="Basic and acidic residues" evidence="1">
    <location>
        <begin position="22"/>
        <end position="35"/>
    </location>
</feature>
<sequence>MLRHDLGPSFVEGDVGRRDFPAIARRSVDGGRRGGDAPFGENPRTTTSFLVDPEDFVIPRNGVGISAASRGRLRDPTGSAVAFARRMLPSDGHANGSFGITGWLCSL</sequence>
<dbReference type="EMBL" id="CP042997">
    <property type="protein sequence ID" value="QEH33947.1"/>
    <property type="molecule type" value="Genomic_DNA"/>
</dbReference>
<protein>
    <submittedName>
        <fullName evidence="2">Uncharacterized protein</fullName>
    </submittedName>
</protein>
<accession>A0A5B9W0X1</accession>
<evidence type="ECO:0000313" key="3">
    <source>
        <dbReference type="Proteomes" id="UP000324233"/>
    </source>
</evidence>
<dbReference type="Proteomes" id="UP000324233">
    <property type="component" value="Chromosome"/>
</dbReference>
<reference evidence="2 3" key="1">
    <citation type="submission" date="2019-08" db="EMBL/GenBank/DDBJ databases">
        <title>Deep-cultivation of Planctomycetes and their phenomic and genomic characterization uncovers novel biology.</title>
        <authorList>
            <person name="Wiegand S."/>
            <person name="Jogler M."/>
            <person name="Boedeker C."/>
            <person name="Pinto D."/>
            <person name="Vollmers J."/>
            <person name="Rivas-Marin E."/>
            <person name="Kohn T."/>
            <person name="Peeters S.H."/>
            <person name="Heuer A."/>
            <person name="Rast P."/>
            <person name="Oberbeckmann S."/>
            <person name="Bunk B."/>
            <person name="Jeske O."/>
            <person name="Meyerdierks A."/>
            <person name="Storesund J.E."/>
            <person name="Kallscheuer N."/>
            <person name="Luecker S."/>
            <person name="Lage O.M."/>
            <person name="Pohl T."/>
            <person name="Merkel B.J."/>
            <person name="Hornburger P."/>
            <person name="Mueller R.-W."/>
            <person name="Bruemmer F."/>
            <person name="Labrenz M."/>
            <person name="Spormann A.M."/>
            <person name="Op den Camp H."/>
            <person name="Overmann J."/>
            <person name="Amann R."/>
            <person name="Jetten M.S.M."/>
            <person name="Mascher T."/>
            <person name="Medema M.H."/>
            <person name="Devos D.P."/>
            <person name="Kaster A.-K."/>
            <person name="Ovreas L."/>
            <person name="Rohde M."/>
            <person name="Galperin M.Y."/>
            <person name="Jogler C."/>
        </authorList>
    </citation>
    <scope>NUCLEOTIDE SEQUENCE [LARGE SCALE GENOMIC DNA]</scope>
    <source>
        <strain evidence="2 3">OJF2</strain>
    </source>
</reference>
<evidence type="ECO:0000313" key="2">
    <source>
        <dbReference type="EMBL" id="QEH33947.1"/>
    </source>
</evidence>
<dbReference type="AlphaFoldDB" id="A0A5B9W0X1"/>
<keyword evidence="3" id="KW-1185">Reference proteome</keyword>
<dbReference type="KEGG" id="agv:OJF2_24790"/>
<gene>
    <name evidence="2" type="ORF">OJF2_24790</name>
</gene>
<name>A0A5B9W0X1_9BACT</name>
<organism evidence="2 3">
    <name type="scientific">Aquisphaera giovannonii</name>
    <dbReference type="NCBI Taxonomy" id="406548"/>
    <lineage>
        <taxon>Bacteria</taxon>
        <taxon>Pseudomonadati</taxon>
        <taxon>Planctomycetota</taxon>
        <taxon>Planctomycetia</taxon>
        <taxon>Isosphaerales</taxon>
        <taxon>Isosphaeraceae</taxon>
        <taxon>Aquisphaera</taxon>
    </lineage>
</organism>
<evidence type="ECO:0000256" key="1">
    <source>
        <dbReference type="SAM" id="MobiDB-lite"/>
    </source>
</evidence>
<feature type="region of interest" description="Disordered" evidence="1">
    <location>
        <begin position="22"/>
        <end position="47"/>
    </location>
</feature>
<proteinExistence type="predicted"/>